<dbReference type="Gene3D" id="3.40.50.1000">
    <property type="entry name" value="HAD superfamily/HAD-like"/>
    <property type="match status" value="1"/>
</dbReference>
<proteinExistence type="predicted"/>
<dbReference type="Gene3D" id="1.10.150.450">
    <property type="match status" value="1"/>
</dbReference>
<dbReference type="EMBL" id="JAUKTR010000002">
    <property type="protein sequence ID" value="MDO1559168.1"/>
    <property type="molecule type" value="Genomic_DNA"/>
</dbReference>
<dbReference type="Proteomes" id="UP001169063">
    <property type="component" value="Unassembled WGS sequence"/>
</dbReference>
<dbReference type="InterPro" id="IPR036412">
    <property type="entry name" value="HAD-like_sf"/>
</dbReference>
<dbReference type="PANTHER" id="PTHR12725:SF117">
    <property type="entry name" value="HALOACID DEHALOGENASE-LIKE HYDROLASE"/>
    <property type="match status" value="1"/>
</dbReference>
<dbReference type="NCBIfam" id="TIGR01993">
    <property type="entry name" value="Pyr-5-nucltdase"/>
    <property type="match status" value="1"/>
</dbReference>
<dbReference type="RefSeq" id="WP_302109591.1">
    <property type="nucleotide sequence ID" value="NZ_JAUKTR010000002.1"/>
</dbReference>
<protein>
    <submittedName>
        <fullName evidence="1">Pyrimidine 5'-nucleotidase</fullName>
    </submittedName>
</protein>
<name>A0ABT8SKS0_9CAUL</name>
<dbReference type="InterPro" id="IPR010237">
    <property type="entry name" value="Pyr-5-nucltdase"/>
</dbReference>
<dbReference type="SFLD" id="SFLDG01132">
    <property type="entry name" value="C1.5.3:_5'-Nucleotidase_Like"/>
    <property type="match status" value="1"/>
</dbReference>
<sequence>MSPPSASGPILQHVQHWVFDLDDTLYPPEAAVMALVQGRINDFMIRACGLEPEAARTLQKRYLTDHGTTLAGLMLNHRVDPRAFLDEVHEVSLDKLMPDPVLREGLLRLPGRRLVFTNGSARHAERVLEKMALADLFEDVFHIEAADLIPKPDPRAFHGLIRRHGVEPRAAAFFEDTARNLEPAAQLGMTTILVGPRALTDAPPYVDHRTERLPPFLNALTFGEPR</sequence>
<dbReference type="InterPro" id="IPR006439">
    <property type="entry name" value="HAD-SF_hydro_IA"/>
</dbReference>
<comment type="caution">
    <text evidence="1">The sequence shown here is derived from an EMBL/GenBank/DDBJ whole genome shotgun (WGS) entry which is preliminary data.</text>
</comment>
<organism evidence="1 2">
    <name type="scientific">Peiella sedimenti</name>
    <dbReference type="NCBI Taxonomy" id="3061083"/>
    <lineage>
        <taxon>Bacteria</taxon>
        <taxon>Pseudomonadati</taxon>
        <taxon>Pseudomonadota</taxon>
        <taxon>Alphaproteobacteria</taxon>
        <taxon>Caulobacterales</taxon>
        <taxon>Caulobacteraceae</taxon>
        <taxon>Peiella</taxon>
    </lineage>
</organism>
<dbReference type="Pfam" id="PF00702">
    <property type="entry name" value="Hydrolase"/>
    <property type="match status" value="1"/>
</dbReference>
<accession>A0ABT8SKS0</accession>
<keyword evidence="2" id="KW-1185">Reference proteome</keyword>
<dbReference type="PANTHER" id="PTHR12725">
    <property type="entry name" value="HALOACID DEHALOGENASE-LIKE HYDROLASE"/>
    <property type="match status" value="1"/>
</dbReference>
<gene>
    <name evidence="1" type="ORF">Q0812_06970</name>
</gene>
<dbReference type="InterPro" id="IPR023214">
    <property type="entry name" value="HAD_sf"/>
</dbReference>
<dbReference type="SFLD" id="SFLDS00003">
    <property type="entry name" value="Haloacid_Dehalogenase"/>
    <property type="match status" value="1"/>
</dbReference>
<reference evidence="1" key="1">
    <citation type="submission" date="2023-07" db="EMBL/GenBank/DDBJ databases">
        <title>Brevundimonas soil sp. nov., isolated from the soil of chemical plant.</title>
        <authorList>
            <person name="Wu N."/>
        </authorList>
    </citation>
    <scope>NUCLEOTIDE SEQUENCE</scope>
    <source>
        <strain evidence="1">XZ-24</strain>
    </source>
</reference>
<dbReference type="SUPFAM" id="SSF56784">
    <property type="entry name" value="HAD-like"/>
    <property type="match status" value="1"/>
</dbReference>
<evidence type="ECO:0000313" key="1">
    <source>
        <dbReference type="EMBL" id="MDO1559168.1"/>
    </source>
</evidence>
<dbReference type="SFLD" id="SFLDG01129">
    <property type="entry name" value="C1.5:_HAD__Beta-PGM__Phosphata"/>
    <property type="match status" value="1"/>
</dbReference>
<dbReference type="NCBIfam" id="TIGR01509">
    <property type="entry name" value="HAD-SF-IA-v3"/>
    <property type="match status" value="1"/>
</dbReference>
<evidence type="ECO:0000313" key="2">
    <source>
        <dbReference type="Proteomes" id="UP001169063"/>
    </source>
</evidence>